<evidence type="ECO:0000313" key="2">
    <source>
        <dbReference type="EMBL" id="ORZ15341.1"/>
    </source>
</evidence>
<feature type="region of interest" description="Disordered" evidence="1">
    <location>
        <begin position="236"/>
        <end position="270"/>
    </location>
</feature>
<dbReference type="Pfam" id="PF10300">
    <property type="entry name" value="Iml2-TPR_39"/>
    <property type="match status" value="3"/>
</dbReference>
<dbReference type="PANTHER" id="PTHR31859:SF1">
    <property type="entry name" value="TETRATRICOPEPTIDE REPEAT PROTEIN 39C"/>
    <property type="match status" value="1"/>
</dbReference>
<keyword evidence="3" id="KW-1185">Reference proteome</keyword>
<feature type="region of interest" description="Disordered" evidence="1">
    <location>
        <begin position="341"/>
        <end position="380"/>
    </location>
</feature>
<feature type="compositionally biased region" description="Polar residues" evidence="1">
    <location>
        <begin position="254"/>
        <end position="269"/>
    </location>
</feature>
<dbReference type="Proteomes" id="UP000193560">
    <property type="component" value="Unassembled WGS sequence"/>
</dbReference>
<reference evidence="2 3" key="1">
    <citation type="submission" date="2016-07" db="EMBL/GenBank/DDBJ databases">
        <title>Pervasive Adenine N6-methylation of Active Genes in Fungi.</title>
        <authorList>
            <consortium name="DOE Joint Genome Institute"/>
            <person name="Mondo S.J."/>
            <person name="Dannebaum R.O."/>
            <person name="Kuo R.C."/>
            <person name="Labutti K."/>
            <person name="Haridas S."/>
            <person name="Kuo A."/>
            <person name="Salamov A."/>
            <person name="Ahrendt S.R."/>
            <person name="Lipzen A."/>
            <person name="Sullivan W."/>
            <person name="Andreopoulos W.B."/>
            <person name="Clum A."/>
            <person name="Lindquist E."/>
            <person name="Daum C."/>
            <person name="Ramamoorthy G.K."/>
            <person name="Gryganskyi A."/>
            <person name="Culley D."/>
            <person name="Magnuson J.K."/>
            <person name="James T.Y."/>
            <person name="O'Malley M.A."/>
            <person name="Stajich J.E."/>
            <person name="Spatafora J.W."/>
            <person name="Visel A."/>
            <person name="Grigoriev I.V."/>
        </authorList>
    </citation>
    <scope>NUCLEOTIDE SEQUENCE [LARGE SCALE GENOMIC DNA]</scope>
    <source>
        <strain evidence="2 3">NRRL 1336</strain>
    </source>
</reference>
<protein>
    <submittedName>
        <fullName evidence="2">Uncharacterized protein</fullName>
    </submittedName>
</protein>
<dbReference type="EMBL" id="MCGE01000013">
    <property type="protein sequence ID" value="ORZ15341.1"/>
    <property type="molecule type" value="Genomic_DNA"/>
</dbReference>
<feature type="region of interest" description="Disordered" evidence="1">
    <location>
        <begin position="135"/>
        <end position="165"/>
    </location>
</feature>
<gene>
    <name evidence="2" type="ORF">BCR42DRAFT_416898</name>
</gene>
<feature type="compositionally biased region" description="Polar residues" evidence="1">
    <location>
        <begin position="662"/>
        <end position="673"/>
    </location>
</feature>
<dbReference type="OrthoDB" id="2154985at2759"/>
<dbReference type="AlphaFoldDB" id="A0A1X2IF52"/>
<proteinExistence type="predicted"/>
<accession>A0A1X2IF52</accession>
<name>A0A1X2IF52_9FUNG</name>
<dbReference type="PANTHER" id="PTHR31859">
    <property type="entry name" value="TETRATRICOPEPTIDE REPEAT PROTEIN 39 FAMILY MEMBER"/>
    <property type="match status" value="1"/>
</dbReference>
<evidence type="ECO:0000313" key="3">
    <source>
        <dbReference type="Proteomes" id="UP000193560"/>
    </source>
</evidence>
<feature type="compositionally biased region" description="Basic residues" evidence="1">
    <location>
        <begin position="135"/>
        <end position="150"/>
    </location>
</feature>
<feature type="compositionally biased region" description="Low complexity" evidence="1">
    <location>
        <begin position="355"/>
        <end position="380"/>
    </location>
</feature>
<organism evidence="2 3">
    <name type="scientific">Absidia repens</name>
    <dbReference type="NCBI Taxonomy" id="90262"/>
    <lineage>
        <taxon>Eukaryota</taxon>
        <taxon>Fungi</taxon>
        <taxon>Fungi incertae sedis</taxon>
        <taxon>Mucoromycota</taxon>
        <taxon>Mucoromycotina</taxon>
        <taxon>Mucoromycetes</taxon>
        <taxon>Mucorales</taxon>
        <taxon>Cunninghamellaceae</taxon>
        <taxon>Absidia</taxon>
    </lineage>
</organism>
<feature type="compositionally biased region" description="Basic residues" evidence="1">
    <location>
        <begin position="341"/>
        <end position="352"/>
    </location>
</feature>
<sequence>MIFRHPISTLTRFTSSTLKYASSNTANLLFASSSTIPSLSASPSDDYPDSQQIIEWMNDAQQGMDAFFDDHYDMAYTIFAQHAAVSPFHALGYALMAYVEAMVSFEGSHIRTAQERLAAAESLCHQFVKRTRQRFPASHHRHNYHRHQTKKSPSPSPPSSRSPAGLAATATAYAMDWYSKSSSSSSSPSSSLSASSSSSSSSSYSSTTSTDTSASQIRFNGLSDSTTFSSSSCFSSSSTVNDSHLSSPPLPDTKCSTNPPTAPSNNDSLITELPPAMQYEVLETNCMLMSATLQFLSNHWMDYMRAAYKLRKTYKKYEQLFEVVTGKKPYDYAYHVKQCRKRKRSFRRRKQQHGNTKTSNNNSNRSNSNSSNNSNNSKNGEAASVVQSGVFFGVGLLSLIFSLLPPKLNKLLNTLGFHSSRPFALQLLQQSYSNQDGMYSSLSALALLAYYTNLSSFIHPKLLPSSLTPSKAREIVNAIKLKYPHGKIWKLLEGKLYRMEGCLGKSVEALRDCRRRDSVCMPTSLLLDHKRTSTTGQSLLTTMTTSFPPQHPTAVSELALQVSALSVYEMGWGQIFLGDYFQASETFFRLESMNNWSRAFYHYIATCCLYGDEEYDKAAIDFVQIPRLLARRRKSGTRLLANEQFAERTILQWMQLGAQQVADSNNGTTTPNDTHNDGDDWRQRKGVMDGHLLQQVVLVNPLWELIYLWNGIYYVSPTMLQQMKHGLQENIDRINNNQQNGNSGNPTITTTPCSELSRLQLLLGVVERELGNDVHAETCFRRVIAQEKTCLLEHQHSDPSMDASSNNETNGDALTSAVSWAGSYALYEMALLKSLPLCDSPSLPSSAEHPSSSSSLNTSQTAKIKEAREWLRKVDEFHNLYHANNSNNSGKTGSNGNGSGSSSINYTDVSCESACMLLHIRCQLLYEKMDELLDS</sequence>
<feature type="compositionally biased region" description="Low complexity" evidence="1">
    <location>
        <begin position="842"/>
        <end position="855"/>
    </location>
</feature>
<feature type="region of interest" description="Disordered" evidence="1">
    <location>
        <begin position="662"/>
        <end position="682"/>
    </location>
</feature>
<feature type="region of interest" description="Disordered" evidence="1">
    <location>
        <begin position="182"/>
        <end position="213"/>
    </location>
</feature>
<dbReference type="InterPro" id="IPR019412">
    <property type="entry name" value="IML2/TPR_39"/>
</dbReference>
<comment type="caution">
    <text evidence="2">The sequence shown here is derived from an EMBL/GenBank/DDBJ whole genome shotgun (WGS) entry which is preliminary data.</text>
</comment>
<evidence type="ECO:0000256" key="1">
    <source>
        <dbReference type="SAM" id="MobiDB-lite"/>
    </source>
</evidence>
<feature type="region of interest" description="Disordered" evidence="1">
    <location>
        <begin position="842"/>
        <end position="861"/>
    </location>
</feature>